<dbReference type="AlphaFoldDB" id="A0A8H7D1L5"/>
<gene>
    <name evidence="3" type="ORF">MVEN_00864900</name>
</gene>
<feature type="transmembrane region" description="Helical" evidence="2">
    <location>
        <begin position="113"/>
        <end position="133"/>
    </location>
</feature>
<dbReference type="EMBL" id="JACAZI010000006">
    <property type="protein sequence ID" value="KAF7358165.1"/>
    <property type="molecule type" value="Genomic_DNA"/>
</dbReference>
<feature type="region of interest" description="Disordered" evidence="1">
    <location>
        <begin position="1"/>
        <end position="36"/>
    </location>
</feature>
<comment type="caution">
    <text evidence="3">The sequence shown here is derived from an EMBL/GenBank/DDBJ whole genome shotgun (WGS) entry which is preliminary data.</text>
</comment>
<evidence type="ECO:0000313" key="3">
    <source>
        <dbReference type="EMBL" id="KAF7358165.1"/>
    </source>
</evidence>
<organism evidence="3 4">
    <name type="scientific">Mycena venus</name>
    <dbReference type="NCBI Taxonomy" id="2733690"/>
    <lineage>
        <taxon>Eukaryota</taxon>
        <taxon>Fungi</taxon>
        <taxon>Dikarya</taxon>
        <taxon>Basidiomycota</taxon>
        <taxon>Agaricomycotina</taxon>
        <taxon>Agaricomycetes</taxon>
        <taxon>Agaricomycetidae</taxon>
        <taxon>Agaricales</taxon>
        <taxon>Marasmiineae</taxon>
        <taxon>Mycenaceae</taxon>
        <taxon>Mycena</taxon>
    </lineage>
</organism>
<evidence type="ECO:0000256" key="1">
    <source>
        <dbReference type="SAM" id="MobiDB-lite"/>
    </source>
</evidence>
<dbReference type="Proteomes" id="UP000620124">
    <property type="component" value="Unassembled WGS sequence"/>
</dbReference>
<reference evidence="3" key="1">
    <citation type="submission" date="2020-05" db="EMBL/GenBank/DDBJ databases">
        <title>Mycena genomes resolve the evolution of fungal bioluminescence.</title>
        <authorList>
            <person name="Tsai I.J."/>
        </authorList>
    </citation>
    <scope>NUCLEOTIDE SEQUENCE</scope>
    <source>
        <strain evidence="3">CCC161011</strain>
    </source>
</reference>
<evidence type="ECO:0000313" key="4">
    <source>
        <dbReference type="Proteomes" id="UP000620124"/>
    </source>
</evidence>
<evidence type="ECO:0000256" key="2">
    <source>
        <dbReference type="SAM" id="Phobius"/>
    </source>
</evidence>
<sequence>MINSLQPHSSCSSTASSPLQIEAPQTSPFATSTGPPDAAVLAPARVDATNRTQALREVQNSKAIGGSPGCPAHGGALSYNGMVPQWVPAFGESQPLSNEREASGASAARAGHIAAFILFLWVWFSSYSCRIFVASFPHYLSLLSSFSLPNEPKLVVL</sequence>
<protein>
    <submittedName>
        <fullName evidence="3">Uncharacterized protein</fullName>
    </submittedName>
</protein>
<accession>A0A8H7D1L5</accession>
<keyword evidence="4" id="KW-1185">Reference proteome</keyword>
<keyword evidence="2" id="KW-0812">Transmembrane</keyword>
<name>A0A8H7D1L5_9AGAR</name>
<feature type="compositionally biased region" description="Polar residues" evidence="1">
    <location>
        <begin position="23"/>
        <end position="34"/>
    </location>
</feature>
<keyword evidence="2" id="KW-1133">Transmembrane helix</keyword>
<proteinExistence type="predicted"/>
<keyword evidence="2" id="KW-0472">Membrane</keyword>